<keyword evidence="4" id="KW-1185">Reference proteome</keyword>
<dbReference type="PANTHER" id="PTHR47272:SF2">
    <property type="entry name" value="PIGGYBAC TRANSPOSABLE ELEMENT-DERIVED PROTEIN 3-LIKE"/>
    <property type="match status" value="1"/>
</dbReference>
<feature type="domain" description="PiggyBac transposable element-derived protein" evidence="2">
    <location>
        <begin position="46"/>
        <end position="198"/>
    </location>
</feature>
<keyword evidence="1" id="KW-1133">Transmembrane helix</keyword>
<protein>
    <submittedName>
        <fullName evidence="3">PiggyBac transposable element-derived protein 3</fullName>
    </submittedName>
</protein>
<dbReference type="OrthoDB" id="6437305at2759"/>
<feature type="transmembrane region" description="Helical" evidence="1">
    <location>
        <begin position="12"/>
        <end position="36"/>
    </location>
</feature>
<comment type="caution">
    <text evidence="3">The sequence shown here is derived from an EMBL/GenBank/DDBJ whole genome shotgun (WGS) entry which is preliminary data.</text>
</comment>
<keyword evidence="1" id="KW-0472">Membrane</keyword>
<evidence type="ECO:0000259" key="2">
    <source>
        <dbReference type="Pfam" id="PF13843"/>
    </source>
</evidence>
<gene>
    <name evidence="3" type="primary">PGBD3_44</name>
    <name evidence="3" type="ORF">TNCT_209081</name>
</gene>
<dbReference type="EMBL" id="BMAO01039664">
    <property type="protein sequence ID" value="GFR32893.1"/>
    <property type="molecule type" value="Genomic_DNA"/>
</dbReference>
<accession>A0A8X6I055</accession>
<evidence type="ECO:0000256" key="1">
    <source>
        <dbReference type="SAM" id="Phobius"/>
    </source>
</evidence>
<dbReference type="PANTHER" id="PTHR47272">
    <property type="entry name" value="DDE_TNP_1_7 DOMAIN-CONTAINING PROTEIN"/>
    <property type="match status" value="1"/>
</dbReference>
<dbReference type="Proteomes" id="UP000887116">
    <property type="component" value="Unassembled WGS sequence"/>
</dbReference>
<reference evidence="3" key="1">
    <citation type="submission" date="2020-07" db="EMBL/GenBank/DDBJ databases">
        <title>Multicomponent nature underlies the extraordinary mechanical properties of spider dragline silk.</title>
        <authorList>
            <person name="Kono N."/>
            <person name="Nakamura H."/>
            <person name="Mori M."/>
            <person name="Yoshida Y."/>
            <person name="Ohtoshi R."/>
            <person name="Malay A.D."/>
            <person name="Moran D.A.P."/>
            <person name="Tomita M."/>
            <person name="Numata K."/>
            <person name="Arakawa K."/>
        </authorList>
    </citation>
    <scope>NUCLEOTIDE SEQUENCE</scope>
</reference>
<dbReference type="InterPro" id="IPR029526">
    <property type="entry name" value="PGBD"/>
</dbReference>
<evidence type="ECO:0000313" key="3">
    <source>
        <dbReference type="EMBL" id="GFR32893.1"/>
    </source>
</evidence>
<name>A0A8X6I055_TRICU</name>
<sequence length="199" mass="22475">MQKSKTCLYKVMVNFSILMIQTLKIFQKALLLLYVFRNTCLTLPRTECLSIDEQMMPFSGRCPMRQYLLSKPNPVGLKKFVLGAPDGLVLDFLIYTGADIVPVEDKQLYGLGGASGWYYTNRKVTHLFTDRYFTGLAILDYLVSRNVYLTGTVMTNRTDGVAESFLKDTCMERGSSVSRRSEDGKACLAKCKDKKSVLL</sequence>
<proteinExistence type="predicted"/>
<dbReference type="Pfam" id="PF13843">
    <property type="entry name" value="DDE_Tnp_1_7"/>
    <property type="match status" value="1"/>
</dbReference>
<organism evidence="3 4">
    <name type="scientific">Trichonephila clavata</name>
    <name type="common">Joro spider</name>
    <name type="synonym">Nephila clavata</name>
    <dbReference type="NCBI Taxonomy" id="2740835"/>
    <lineage>
        <taxon>Eukaryota</taxon>
        <taxon>Metazoa</taxon>
        <taxon>Ecdysozoa</taxon>
        <taxon>Arthropoda</taxon>
        <taxon>Chelicerata</taxon>
        <taxon>Arachnida</taxon>
        <taxon>Araneae</taxon>
        <taxon>Araneomorphae</taxon>
        <taxon>Entelegynae</taxon>
        <taxon>Araneoidea</taxon>
        <taxon>Nephilidae</taxon>
        <taxon>Trichonephila</taxon>
    </lineage>
</organism>
<dbReference type="AlphaFoldDB" id="A0A8X6I055"/>
<keyword evidence="1" id="KW-0812">Transmembrane</keyword>
<evidence type="ECO:0000313" key="4">
    <source>
        <dbReference type="Proteomes" id="UP000887116"/>
    </source>
</evidence>